<proteinExistence type="predicted"/>
<sequence length="223" mass="24908">MPGLVNLRERLAERVLLWRAEHGRAPERERATAYWAGLRGYHDTSDDDPHALERSGLVADIVGELGAGSLLELGTNTGRNLAVVHDRHPDVRVCGLDVNERALEHARRRRPGIEFRQQDVNAWSEAPGDWDAALTMSVLDHIPDDACEALARNLANTVRYVICVELFDGADGERALFKYSRDTCALFERHGARTLRWELCPVGQYDPAKSPLWLYVGAFGAPT</sequence>
<dbReference type="Gene3D" id="3.40.50.150">
    <property type="entry name" value="Vaccinia Virus protein VP39"/>
    <property type="match status" value="1"/>
</dbReference>
<dbReference type="InterPro" id="IPR041698">
    <property type="entry name" value="Methyltransf_25"/>
</dbReference>
<keyword evidence="3" id="KW-1185">Reference proteome</keyword>
<organism evidence="2 3">
    <name type="scientific">Capillimicrobium parvum</name>
    <dbReference type="NCBI Taxonomy" id="2884022"/>
    <lineage>
        <taxon>Bacteria</taxon>
        <taxon>Bacillati</taxon>
        <taxon>Actinomycetota</taxon>
        <taxon>Thermoleophilia</taxon>
        <taxon>Solirubrobacterales</taxon>
        <taxon>Capillimicrobiaceae</taxon>
        <taxon>Capillimicrobium</taxon>
    </lineage>
</organism>
<gene>
    <name evidence="2" type="primary">tam_4</name>
    <name evidence="2" type="ORF">DSM104329_05142</name>
</gene>
<protein>
    <submittedName>
        <fullName evidence="2">Trans-aconitate 2-methyltransferase</fullName>
        <ecNumber evidence="2">2.1.1.144</ecNumber>
    </submittedName>
</protein>
<dbReference type="KEGG" id="sbae:DSM104329_05142"/>
<keyword evidence="2" id="KW-0808">Transferase</keyword>
<accession>A0A9E7C6B2</accession>
<reference evidence="2" key="1">
    <citation type="journal article" date="2022" name="Int. J. Syst. Evol. Microbiol.">
        <title>Pseudomonas aegrilactucae sp. nov. and Pseudomonas morbosilactucae sp. nov., pathogens causing bacterial rot of lettuce in Japan.</title>
        <authorList>
            <person name="Sawada H."/>
            <person name="Fujikawa T."/>
            <person name="Satou M."/>
        </authorList>
    </citation>
    <scope>NUCLEOTIDE SEQUENCE</scope>
    <source>
        <strain evidence="2">0166_1</strain>
    </source>
</reference>
<evidence type="ECO:0000313" key="3">
    <source>
        <dbReference type="Proteomes" id="UP001162834"/>
    </source>
</evidence>
<dbReference type="EC" id="2.1.1.144" evidence="2"/>
<dbReference type="SUPFAM" id="SSF53335">
    <property type="entry name" value="S-adenosyl-L-methionine-dependent methyltransferases"/>
    <property type="match status" value="1"/>
</dbReference>
<dbReference type="GO" id="GO:0030798">
    <property type="term" value="F:trans-aconitate 2-methyltransferase activity"/>
    <property type="evidence" value="ECO:0007669"/>
    <property type="project" value="UniProtKB-EC"/>
</dbReference>
<dbReference type="EMBL" id="CP087164">
    <property type="protein sequence ID" value="UGS38712.1"/>
    <property type="molecule type" value="Genomic_DNA"/>
</dbReference>
<dbReference type="CDD" id="cd02440">
    <property type="entry name" value="AdoMet_MTases"/>
    <property type="match status" value="1"/>
</dbReference>
<dbReference type="Proteomes" id="UP001162834">
    <property type="component" value="Chromosome"/>
</dbReference>
<dbReference type="GO" id="GO:0032259">
    <property type="term" value="P:methylation"/>
    <property type="evidence" value="ECO:0007669"/>
    <property type="project" value="UniProtKB-KW"/>
</dbReference>
<keyword evidence="2" id="KW-0489">Methyltransferase</keyword>
<evidence type="ECO:0000259" key="1">
    <source>
        <dbReference type="Pfam" id="PF13649"/>
    </source>
</evidence>
<name>A0A9E7C6B2_9ACTN</name>
<dbReference type="InterPro" id="IPR029063">
    <property type="entry name" value="SAM-dependent_MTases_sf"/>
</dbReference>
<evidence type="ECO:0000313" key="2">
    <source>
        <dbReference type="EMBL" id="UGS38712.1"/>
    </source>
</evidence>
<dbReference type="AlphaFoldDB" id="A0A9E7C6B2"/>
<feature type="domain" description="Methyltransferase" evidence="1">
    <location>
        <begin position="71"/>
        <end position="158"/>
    </location>
</feature>
<dbReference type="RefSeq" id="WP_259312728.1">
    <property type="nucleotide sequence ID" value="NZ_CP087164.1"/>
</dbReference>
<dbReference type="Pfam" id="PF13649">
    <property type="entry name" value="Methyltransf_25"/>
    <property type="match status" value="1"/>
</dbReference>